<dbReference type="CDD" id="cd02573">
    <property type="entry name" value="PseudoU_synth_EcTruB"/>
    <property type="match status" value="1"/>
</dbReference>
<dbReference type="GO" id="GO:0160148">
    <property type="term" value="F:tRNA pseudouridine(55) synthase activity"/>
    <property type="evidence" value="ECO:0007669"/>
    <property type="project" value="UniProtKB-EC"/>
</dbReference>
<organism evidence="8 9">
    <name type="scientific">Natranaerobius thermophilus (strain ATCC BAA-1301 / DSM 18059 / JW/NM-WN-LF)</name>
    <dbReference type="NCBI Taxonomy" id="457570"/>
    <lineage>
        <taxon>Bacteria</taxon>
        <taxon>Bacillati</taxon>
        <taxon>Bacillota</taxon>
        <taxon>Clostridia</taxon>
        <taxon>Natranaerobiales</taxon>
        <taxon>Natranaerobiaceae</taxon>
        <taxon>Natranaerobius</taxon>
    </lineage>
</organism>
<dbReference type="PANTHER" id="PTHR13767">
    <property type="entry name" value="TRNA-PSEUDOURIDINE SYNTHASE"/>
    <property type="match status" value="1"/>
</dbReference>
<proteinExistence type="inferred from homology"/>
<dbReference type="InterPro" id="IPR014780">
    <property type="entry name" value="tRNA_psdUridine_synth_TruB"/>
</dbReference>
<name>B2A3A0_NATTJ</name>
<feature type="active site" description="Nucleophile" evidence="5">
    <location>
        <position position="38"/>
    </location>
</feature>
<reference evidence="8 9" key="1">
    <citation type="submission" date="2008-04" db="EMBL/GenBank/DDBJ databases">
        <title>Complete sequence of chromosome of Natranaerobius thermophilus JW/NM-WN-LF.</title>
        <authorList>
            <consortium name="US DOE Joint Genome Institute"/>
            <person name="Copeland A."/>
            <person name="Lucas S."/>
            <person name="Lapidus A."/>
            <person name="Glavina del Rio T."/>
            <person name="Dalin E."/>
            <person name="Tice H."/>
            <person name="Bruce D."/>
            <person name="Goodwin L."/>
            <person name="Pitluck S."/>
            <person name="Chertkov O."/>
            <person name="Brettin T."/>
            <person name="Detter J.C."/>
            <person name="Han C."/>
            <person name="Kuske C.R."/>
            <person name="Schmutz J."/>
            <person name="Larimer F."/>
            <person name="Land M."/>
            <person name="Hauser L."/>
            <person name="Kyrpides N."/>
            <person name="Lykidis A."/>
            <person name="Mesbah N.M."/>
            <person name="Wiegel J."/>
        </authorList>
    </citation>
    <scope>NUCLEOTIDE SEQUENCE [LARGE SCALE GENOMIC DNA]</scope>
    <source>
        <strain evidence="9">ATCC BAA-1301 / DSM 18059 / JW/NM-WN-LF</strain>
    </source>
</reference>
<dbReference type="Gene3D" id="3.30.2350.10">
    <property type="entry name" value="Pseudouridine synthase"/>
    <property type="match status" value="1"/>
</dbReference>
<dbReference type="OrthoDB" id="9802309at2"/>
<keyword evidence="4 5" id="KW-0413">Isomerase</keyword>
<evidence type="ECO:0000259" key="6">
    <source>
        <dbReference type="Pfam" id="PF01509"/>
    </source>
</evidence>
<sequence length="299" mass="33643">MLGFLTVCKTPGYTSHDVVQYLRKNYQVKKVGHLGTLDPGAVGVLPLALGKATRFSQYILSQDKKYRFELTLGEATDTLDAQGKTIEKDEVQNTHIENLKNKYQELIGNINQVPPMYSAIKQKGKKLYELAREGKEVERTPRQVTIHSLNLVDIYEHQGKHRFLFDVHCSKGTYIRTLAEDLAKLSGTVGYMSFLIRTATGIFNLDDAIFPQELPEQKTDLGIHLFPVDYPLSDIPSLVLKESQQLKRFKNGNFVNTAVIAESGELYRIYEEDSSGDNLFLGLGKITSSNTLKPEKIIA</sequence>
<evidence type="ECO:0000256" key="2">
    <source>
        <dbReference type="ARBA" id="ARBA00005642"/>
    </source>
</evidence>
<dbReference type="GO" id="GO:1990481">
    <property type="term" value="P:mRNA pseudouridine synthesis"/>
    <property type="evidence" value="ECO:0007669"/>
    <property type="project" value="TreeGrafter"/>
</dbReference>
<keyword evidence="3 5" id="KW-0819">tRNA processing</keyword>
<dbReference type="Proteomes" id="UP000001683">
    <property type="component" value="Chromosome"/>
</dbReference>
<evidence type="ECO:0000313" key="9">
    <source>
        <dbReference type="Proteomes" id="UP000001683"/>
    </source>
</evidence>
<evidence type="ECO:0000259" key="7">
    <source>
        <dbReference type="Pfam" id="PF09157"/>
    </source>
</evidence>
<evidence type="ECO:0000256" key="1">
    <source>
        <dbReference type="ARBA" id="ARBA00000385"/>
    </source>
</evidence>
<evidence type="ECO:0000256" key="3">
    <source>
        <dbReference type="ARBA" id="ARBA00022694"/>
    </source>
</evidence>
<dbReference type="InterPro" id="IPR020103">
    <property type="entry name" value="PsdUridine_synth_cat_dom_sf"/>
</dbReference>
<dbReference type="RefSeq" id="WP_012447904.1">
    <property type="nucleotide sequence ID" value="NC_010718.1"/>
</dbReference>
<evidence type="ECO:0000256" key="5">
    <source>
        <dbReference type="HAMAP-Rule" id="MF_01080"/>
    </source>
</evidence>
<accession>B2A3A0</accession>
<dbReference type="Pfam" id="PF01509">
    <property type="entry name" value="TruB_N"/>
    <property type="match status" value="1"/>
</dbReference>
<dbReference type="GO" id="GO:0003723">
    <property type="term" value="F:RNA binding"/>
    <property type="evidence" value="ECO:0007669"/>
    <property type="project" value="InterPro"/>
</dbReference>
<feature type="domain" description="tRNA pseudouridine synthase II TruB subfamily 1 C-terminal" evidence="7">
    <location>
        <begin position="243"/>
        <end position="296"/>
    </location>
</feature>
<dbReference type="FunCoup" id="B2A3A0">
    <property type="interactions" value="343"/>
</dbReference>
<dbReference type="InterPro" id="IPR015240">
    <property type="entry name" value="tRNA_sdUridine_synth_fam1_C"/>
</dbReference>
<feature type="domain" description="Pseudouridine synthase II N-terminal" evidence="6">
    <location>
        <begin position="23"/>
        <end position="175"/>
    </location>
</feature>
<dbReference type="InterPro" id="IPR002501">
    <property type="entry name" value="PsdUridine_synth_N"/>
</dbReference>
<dbReference type="SUPFAM" id="SSF55120">
    <property type="entry name" value="Pseudouridine synthase"/>
    <property type="match status" value="1"/>
</dbReference>
<evidence type="ECO:0000313" key="8">
    <source>
        <dbReference type="EMBL" id="ACB85030.1"/>
    </source>
</evidence>
<dbReference type="STRING" id="457570.Nther_1447"/>
<dbReference type="EMBL" id="CP001034">
    <property type="protein sequence ID" value="ACB85030.1"/>
    <property type="molecule type" value="Genomic_DNA"/>
</dbReference>
<comment type="similarity">
    <text evidence="2 5">Belongs to the pseudouridine synthase TruB family. Type 1 subfamily.</text>
</comment>
<dbReference type="HOGENOM" id="CLU_032087_0_1_9"/>
<dbReference type="Pfam" id="PF09157">
    <property type="entry name" value="TruB-C_2"/>
    <property type="match status" value="1"/>
</dbReference>
<comment type="function">
    <text evidence="5">Responsible for synthesis of pseudouridine from uracil-55 in the psi GC loop of transfer RNAs.</text>
</comment>
<reference evidence="8 9" key="2">
    <citation type="journal article" date="2011" name="J. Bacteriol.">
        <title>Complete genome sequence of the anaerobic, halophilic alkalithermophile Natranaerobius thermophilus JW/NM-WN-LF.</title>
        <authorList>
            <person name="Zhao B."/>
            <person name="Mesbah N.M."/>
            <person name="Dalin E."/>
            <person name="Goodwin L."/>
            <person name="Nolan M."/>
            <person name="Pitluck S."/>
            <person name="Chertkov O."/>
            <person name="Brettin T.S."/>
            <person name="Han J."/>
            <person name="Larimer F.W."/>
            <person name="Land M.L."/>
            <person name="Hauser L."/>
            <person name="Kyrpides N."/>
            <person name="Wiegel J."/>
        </authorList>
    </citation>
    <scope>NUCLEOTIDE SEQUENCE [LARGE SCALE GENOMIC DNA]</scope>
    <source>
        <strain evidence="9">ATCC BAA-1301 / DSM 18059 / JW/NM-WN-LF</strain>
    </source>
</reference>
<dbReference type="InterPro" id="IPR036974">
    <property type="entry name" value="PUA_sf"/>
</dbReference>
<dbReference type="PANTHER" id="PTHR13767:SF2">
    <property type="entry name" value="PSEUDOURIDYLATE SYNTHASE TRUB1"/>
    <property type="match status" value="1"/>
</dbReference>
<keyword evidence="9" id="KW-1185">Reference proteome</keyword>
<evidence type="ECO:0000256" key="4">
    <source>
        <dbReference type="ARBA" id="ARBA00023235"/>
    </source>
</evidence>
<dbReference type="AlphaFoldDB" id="B2A3A0"/>
<dbReference type="InParanoid" id="B2A3A0"/>
<dbReference type="EC" id="5.4.99.25" evidence="5"/>
<dbReference type="Gene3D" id="2.30.130.10">
    <property type="entry name" value="PUA domain"/>
    <property type="match status" value="1"/>
</dbReference>
<comment type="catalytic activity">
    <reaction evidence="1 5">
        <text>uridine(55) in tRNA = pseudouridine(55) in tRNA</text>
        <dbReference type="Rhea" id="RHEA:42532"/>
        <dbReference type="Rhea" id="RHEA-COMP:10101"/>
        <dbReference type="Rhea" id="RHEA-COMP:10102"/>
        <dbReference type="ChEBI" id="CHEBI:65314"/>
        <dbReference type="ChEBI" id="CHEBI:65315"/>
        <dbReference type="EC" id="5.4.99.25"/>
    </reaction>
</comment>
<dbReference type="GO" id="GO:0031119">
    <property type="term" value="P:tRNA pseudouridine synthesis"/>
    <property type="evidence" value="ECO:0007669"/>
    <property type="project" value="UniProtKB-UniRule"/>
</dbReference>
<dbReference type="NCBIfam" id="TIGR00431">
    <property type="entry name" value="TruB"/>
    <property type="match status" value="1"/>
</dbReference>
<dbReference type="KEGG" id="nth:Nther_1447"/>
<dbReference type="HAMAP" id="MF_01080">
    <property type="entry name" value="TruB_bact"/>
    <property type="match status" value="1"/>
</dbReference>
<dbReference type="eggNOG" id="COG0130">
    <property type="taxonomic scope" value="Bacteria"/>
</dbReference>
<gene>
    <name evidence="5" type="primary">truB</name>
    <name evidence="8" type="ordered locus">Nther_1447</name>
</gene>
<protein>
    <recommendedName>
        <fullName evidence="5">tRNA pseudouridine synthase B</fullName>
        <ecNumber evidence="5">5.4.99.25</ecNumber>
    </recommendedName>
    <alternativeName>
        <fullName evidence="5">tRNA pseudouridine(55) synthase</fullName>
        <shortName evidence="5">Psi55 synthase</shortName>
    </alternativeName>
    <alternativeName>
        <fullName evidence="5">tRNA pseudouridylate synthase</fullName>
    </alternativeName>
    <alternativeName>
        <fullName evidence="5">tRNA-uridine isomerase</fullName>
    </alternativeName>
</protein>